<reference evidence="4 6" key="2">
    <citation type="submission" date="2017-08" db="EMBL/GenBank/DDBJ databases">
        <title>Capnocytophaga canis 17-158 assembly.</title>
        <authorList>
            <person name="Gulvik C.A."/>
        </authorList>
    </citation>
    <scope>NUCLEOTIDE SEQUENCE [LARGE SCALE GENOMIC DNA]</scope>
    <source>
        <strain evidence="4 6">17-158</strain>
    </source>
</reference>
<name>A0A0B7IC40_9FLAO</name>
<evidence type="ECO:0000313" key="5">
    <source>
        <dbReference type="Proteomes" id="UP000045051"/>
    </source>
</evidence>
<keyword evidence="5" id="KW-1185">Reference proteome</keyword>
<dbReference type="PROSITE" id="PS51371">
    <property type="entry name" value="CBS"/>
    <property type="match status" value="1"/>
</dbReference>
<dbReference type="Proteomes" id="UP000045051">
    <property type="component" value="Unassembled WGS sequence"/>
</dbReference>
<dbReference type="AlphaFoldDB" id="A0A0B7IC40"/>
<evidence type="ECO:0000313" key="3">
    <source>
        <dbReference type="EMBL" id="CEN47498.1"/>
    </source>
</evidence>
<proteinExistence type="predicted"/>
<dbReference type="SMART" id="SM00116">
    <property type="entry name" value="CBS"/>
    <property type="match status" value="2"/>
</dbReference>
<dbReference type="Proteomes" id="UP000265497">
    <property type="component" value="Unassembled WGS sequence"/>
</dbReference>
<dbReference type="EMBL" id="NSDI01000006">
    <property type="protein sequence ID" value="RIY36316.1"/>
    <property type="molecule type" value="Genomic_DNA"/>
</dbReference>
<dbReference type="InterPro" id="IPR000644">
    <property type="entry name" value="CBS_dom"/>
</dbReference>
<protein>
    <submittedName>
        <fullName evidence="3">Acetoin utilization protein acuB</fullName>
    </submittedName>
</protein>
<dbReference type="EMBL" id="CDOI01000156">
    <property type="protein sequence ID" value="CEN47498.1"/>
    <property type="molecule type" value="Genomic_DNA"/>
</dbReference>
<dbReference type="RefSeq" id="WP_042344607.1">
    <property type="nucleotide sequence ID" value="NZ_BOQK01000033.1"/>
</dbReference>
<dbReference type="Pfam" id="PF00571">
    <property type="entry name" value="CBS"/>
    <property type="match status" value="2"/>
</dbReference>
<accession>A0A0B7IC40</accession>
<dbReference type="SUPFAM" id="SSF54631">
    <property type="entry name" value="CBS-domain pair"/>
    <property type="match status" value="1"/>
</dbReference>
<organism evidence="3 5">
    <name type="scientific">Capnocytophaga canis</name>
    <dbReference type="NCBI Taxonomy" id="1848903"/>
    <lineage>
        <taxon>Bacteria</taxon>
        <taxon>Pseudomonadati</taxon>
        <taxon>Bacteroidota</taxon>
        <taxon>Flavobacteriia</taxon>
        <taxon>Flavobacteriales</taxon>
        <taxon>Flavobacteriaceae</taxon>
        <taxon>Capnocytophaga</taxon>
    </lineage>
</organism>
<dbReference type="Gene3D" id="3.10.580.10">
    <property type="entry name" value="CBS-domain"/>
    <property type="match status" value="1"/>
</dbReference>
<evidence type="ECO:0000259" key="2">
    <source>
        <dbReference type="PROSITE" id="PS51371"/>
    </source>
</evidence>
<reference evidence="3 5" key="1">
    <citation type="submission" date="2015-01" db="EMBL/GenBank/DDBJ databases">
        <authorList>
            <person name="MANFREDI Pablo"/>
        </authorList>
    </citation>
    <scope>NUCLEOTIDE SEQUENCE [LARGE SCALE GENOMIC DNA]</scope>
    <source>
        <strain evidence="3 5">CcD38</strain>
    </source>
</reference>
<keyword evidence="1" id="KW-0129">CBS domain</keyword>
<sequence>MSIHNSLQTKLPIITPHSTVKEVVAVMDSFQVSHVPILNASHFIGMLPLEAIEIASHDEQISDFLYDLDTFFIKETAKWEEAMELFAKYDTNILPVLDEQNQYIGYYLLQDLMGFFSEMPFLKEKGSFVVLEKDQERYSFSEIAQIVESHQGRMLGILISNTYNNRVQITLKIISDSISEILQTFRRYEYAILLEKEDDLYLQELKGKTDYFEKYLNI</sequence>
<feature type="domain" description="CBS" evidence="2">
    <location>
        <begin position="66"/>
        <end position="124"/>
    </location>
</feature>
<evidence type="ECO:0000313" key="4">
    <source>
        <dbReference type="EMBL" id="RIY36316.1"/>
    </source>
</evidence>
<dbReference type="InterPro" id="IPR046342">
    <property type="entry name" value="CBS_dom_sf"/>
</dbReference>
<evidence type="ECO:0000256" key="1">
    <source>
        <dbReference type="PROSITE-ProRule" id="PRU00703"/>
    </source>
</evidence>
<evidence type="ECO:0000313" key="6">
    <source>
        <dbReference type="Proteomes" id="UP000265497"/>
    </source>
</evidence>
<gene>
    <name evidence="3" type="ORF">CCAND38_440009</name>
    <name evidence="4" type="ORF">CKY20_07470</name>
</gene>